<gene>
    <name evidence="1" type="ORF">FLJC2902T_11840</name>
</gene>
<sequence length="37" mass="4497">MFLVRKALMEFIPERLSFLPFSKENLVMIFDFRFGLN</sequence>
<dbReference type="EMBL" id="AVGG01000003">
    <property type="protein sequence ID" value="ESU29143.1"/>
    <property type="molecule type" value="Genomic_DNA"/>
</dbReference>
<organism evidence="1 2">
    <name type="scientific">Flavobacterium limnosediminis JC2902</name>
    <dbReference type="NCBI Taxonomy" id="1341181"/>
    <lineage>
        <taxon>Bacteria</taxon>
        <taxon>Pseudomonadati</taxon>
        <taxon>Bacteroidota</taxon>
        <taxon>Flavobacteriia</taxon>
        <taxon>Flavobacteriales</taxon>
        <taxon>Flavobacteriaceae</taxon>
        <taxon>Flavobacterium</taxon>
    </lineage>
</organism>
<proteinExistence type="predicted"/>
<evidence type="ECO:0000313" key="2">
    <source>
        <dbReference type="Proteomes" id="UP000018004"/>
    </source>
</evidence>
<comment type="caution">
    <text evidence="1">The sequence shown here is derived from an EMBL/GenBank/DDBJ whole genome shotgun (WGS) entry which is preliminary data.</text>
</comment>
<reference evidence="1 2" key="1">
    <citation type="submission" date="2013-08" db="EMBL/GenBank/DDBJ databases">
        <title>Flavobacterium limnosediminis JC2902 genome sequencing.</title>
        <authorList>
            <person name="Lee K."/>
            <person name="Yi H."/>
            <person name="Park S."/>
            <person name="Chun J."/>
        </authorList>
    </citation>
    <scope>NUCLEOTIDE SEQUENCE [LARGE SCALE GENOMIC DNA]</scope>
    <source>
        <strain evidence="1 2">JC2902</strain>
    </source>
</reference>
<dbReference type="Proteomes" id="UP000018004">
    <property type="component" value="Unassembled WGS sequence"/>
</dbReference>
<accession>V6SR33</accession>
<evidence type="ECO:0000313" key="1">
    <source>
        <dbReference type="EMBL" id="ESU29143.1"/>
    </source>
</evidence>
<dbReference type="AlphaFoldDB" id="V6SR33"/>
<protein>
    <submittedName>
        <fullName evidence="1">Uncharacterized protein</fullName>
    </submittedName>
</protein>
<keyword evidence="2" id="KW-1185">Reference proteome</keyword>
<name>V6SR33_9FLAO</name>